<dbReference type="OrthoDB" id="9941269at2"/>
<dbReference type="RefSeq" id="WP_123101860.1">
    <property type="nucleotide sequence ID" value="NZ_CP127527.1"/>
</dbReference>
<name>A0A3M8RPS9_9PROT</name>
<reference evidence="2" key="1">
    <citation type="submission" date="2018-10" db="EMBL/GenBank/DDBJ databases">
        <title>Acidithiobacillus sulfuriphilus sp. nov.: an extremely acidophilic sulfur-oxidizing chemolithotroph isolated from a neutral pH environment.</title>
        <authorList>
            <person name="Falagan C."/>
            <person name="Moya-Beltran A."/>
            <person name="Quatrini R."/>
            <person name="Johnson D.B."/>
        </authorList>
    </citation>
    <scope>NUCLEOTIDE SEQUENCE [LARGE SCALE GENOMIC DNA]</scope>
    <source>
        <strain evidence="2">CJ-2</strain>
    </source>
</reference>
<dbReference type="EMBL" id="RIZI01000112">
    <property type="protein sequence ID" value="RNF69114.1"/>
    <property type="molecule type" value="Genomic_DNA"/>
</dbReference>
<sequence>MSRRGGKTGGIKPWAITWSLAILAAQGPLIPLCPDAATLLASYPLWIWASMVTLRFLVLLVLAQSLVTLIIGGLQFFSPKY</sequence>
<organism evidence="2">
    <name type="scientific">Acidithiobacillus sulfuriphilus</name>
    <dbReference type="NCBI Taxonomy" id="1867749"/>
    <lineage>
        <taxon>Bacteria</taxon>
        <taxon>Pseudomonadati</taxon>
        <taxon>Pseudomonadota</taxon>
        <taxon>Acidithiobacillia</taxon>
        <taxon>Acidithiobacillales</taxon>
        <taxon>Acidithiobacillaceae</taxon>
        <taxon>Acidithiobacillus</taxon>
    </lineage>
</organism>
<dbReference type="AlphaFoldDB" id="A0A3M8RPS9"/>
<comment type="caution">
    <text evidence="2">The sequence shown here is derived from an EMBL/GenBank/DDBJ whole genome shotgun (WGS) entry which is preliminary data.</text>
</comment>
<accession>A0A3M8RPS9</accession>
<feature type="transmembrane region" description="Helical" evidence="1">
    <location>
        <begin position="45"/>
        <end position="77"/>
    </location>
</feature>
<keyword evidence="1" id="KW-0472">Membrane</keyword>
<proteinExistence type="predicted"/>
<protein>
    <submittedName>
        <fullName evidence="2">Uncharacterized protein</fullName>
    </submittedName>
</protein>
<gene>
    <name evidence="2" type="ORF">EC580_02400</name>
</gene>
<evidence type="ECO:0000256" key="1">
    <source>
        <dbReference type="SAM" id="Phobius"/>
    </source>
</evidence>
<keyword evidence="1" id="KW-1133">Transmembrane helix</keyword>
<keyword evidence="1" id="KW-0812">Transmembrane</keyword>
<evidence type="ECO:0000313" key="2">
    <source>
        <dbReference type="EMBL" id="RNF69114.1"/>
    </source>
</evidence>